<dbReference type="Gene3D" id="1.10.510.10">
    <property type="entry name" value="Transferase(Phosphotransferase) domain 1"/>
    <property type="match status" value="1"/>
</dbReference>
<dbReference type="Proteomes" id="UP000489600">
    <property type="component" value="Unassembled WGS sequence"/>
</dbReference>
<accession>A0A565BRK5</accession>
<name>A0A565BRK5_9BRAS</name>
<keyword evidence="2" id="KW-1185">Reference proteome</keyword>
<dbReference type="InterPro" id="IPR011009">
    <property type="entry name" value="Kinase-like_dom_sf"/>
</dbReference>
<proteinExistence type="predicted"/>
<sequence>MVSGHKNFHKLLGYCLQFTTHPVLAFEYAEIITLDPLVASNPRNTRRINIAREVANALTYLL</sequence>
<reference evidence="1" key="1">
    <citation type="submission" date="2019-07" db="EMBL/GenBank/DDBJ databases">
        <authorList>
            <person name="Dittberner H."/>
        </authorList>
    </citation>
    <scope>NUCLEOTIDE SEQUENCE [LARGE SCALE GENOMIC DNA]</scope>
</reference>
<comment type="caution">
    <text evidence="1">The sequence shown here is derived from an EMBL/GenBank/DDBJ whole genome shotgun (WGS) entry which is preliminary data.</text>
</comment>
<evidence type="ECO:0000313" key="1">
    <source>
        <dbReference type="EMBL" id="VVB03999.1"/>
    </source>
</evidence>
<dbReference type="SUPFAM" id="SSF56112">
    <property type="entry name" value="Protein kinase-like (PK-like)"/>
    <property type="match status" value="1"/>
</dbReference>
<dbReference type="AlphaFoldDB" id="A0A565BRK5"/>
<protein>
    <submittedName>
        <fullName evidence="1">Uncharacterized protein</fullName>
    </submittedName>
</protein>
<dbReference type="EMBL" id="CABITT030000005">
    <property type="protein sequence ID" value="VVB03999.1"/>
    <property type="molecule type" value="Genomic_DNA"/>
</dbReference>
<gene>
    <name evidence="1" type="ORF">ANE_LOCUS14443</name>
</gene>
<evidence type="ECO:0000313" key="2">
    <source>
        <dbReference type="Proteomes" id="UP000489600"/>
    </source>
</evidence>
<organism evidence="1 2">
    <name type="scientific">Arabis nemorensis</name>
    <dbReference type="NCBI Taxonomy" id="586526"/>
    <lineage>
        <taxon>Eukaryota</taxon>
        <taxon>Viridiplantae</taxon>
        <taxon>Streptophyta</taxon>
        <taxon>Embryophyta</taxon>
        <taxon>Tracheophyta</taxon>
        <taxon>Spermatophyta</taxon>
        <taxon>Magnoliopsida</taxon>
        <taxon>eudicotyledons</taxon>
        <taxon>Gunneridae</taxon>
        <taxon>Pentapetalae</taxon>
        <taxon>rosids</taxon>
        <taxon>malvids</taxon>
        <taxon>Brassicales</taxon>
        <taxon>Brassicaceae</taxon>
        <taxon>Arabideae</taxon>
        <taxon>Arabis</taxon>
    </lineage>
</organism>